<organism evidence="3 4">
    <name type="scientific">Caulobacter hibisci</name>
    <dbReference type="NCBI Taxonomy" id="2035993"/>
    <lineage>
        <taxon>Bacteria</taxon>
        <taxon>Pseudomonadati</taxon>
        <taxon>Pseudomonadota</taxon>
        <taxon>Alphaproteobacteria</taxon>
        <taxon>Caulobacterales</taxon>
        <taxon>Caulobacteraceae</taxon>
        <taxon>Caulobacter</taxon>
    </lineage>
</organism>
<comment type="caution">
    <text evidence="3">The sequence shown here is derived from an EMBL/GenBank/DDBJ whole genome shotgun (WGS) entry which is preliminary data.</text>
</comment>
<dbReference type="InterPro" id="IPR050266">
    <property type="entry name" value="AB_hydrolase_sf"/>
</dbReference>
<dbReference type="PRINTS" id="PR00111">
    <property type="entry name" value="ABHYDROLASE"/>
</dbReference>
<dbReference type="InterPro" id="IPR000073">
    <property type="entry name" value="AB_hydrolase_1"/>
</dbReference>
<evidence type="ECO:0000256" key="1">
    <source>
        <dbReference type="SAM" id="SignalP"/>
    </source>
</evidence>
<feature type="domain" description="AB hydrolase-1" evidence="2">
    <location>
        <begin position="67"/>
        <end position="303"/>
    </location>
</feature>
<dbReference type="GO" id="GO:0016787">
    <property type="term" value="F:hydrolase activity"/>
    <property type="evidence" value="ECO:0007669"/>
    <property type="project" value="UniProtKB-KW"/>
</dbReference>
<keyword evidence="4" id="KW-1185">Reference proteome</keyword>
<evidence type="ECO:0000259" key="2">
    <source>
        <dbReference type="Pfam" id="PF00561"/>
    </source>
</evidence>
<dbReference type="SUPFAM" id="SSF53474">
    <property type="entry name" value="alpha/beta-Hydrolases"/>
    <property type="match status" value="1"/>
</dbReference>
<dbReference type="PROSITE" id="PS51318">
    <property type="entry name" value="TAT"/>
    <property type="match status" value="1"/>
</dbReference>
<dbReference type="InterPro" id="IPR029058">
    <property type="entry name" value="AB_hydrolase_fold"/>
</dbReference>
<keyword evidence="3" id="KW-0378">Hydrolase</keyword>
<name>A0ABS0T4P9_9CAUL</name>
<protein>
    <submittedName>
        <fullName evidence="3">Alpha/beta hydrolase</fullName>
    </submittedName>
</protein>
<proteinExistence type="predicted"/>
<dbReference type="Pfam" id="PF00561">
    <property type="entry name" value="Abhydrolase_1"/>
    <property type="match status" value="1"/>
</dbReference>
<dbReference type="EMBL" id="JADWOX010000029">
    <property type="protein sequence ID" value="MBI1686853.1"/>
    <property type="molecule type" value="Genomic_DNA"/>
</dbReference>
<keyword evidence="1" id="KW-0732">Signal</keyword>
<dbReference type="PANTHER" id="PTHR43798">
    <property type="entry name" value="MONOACYLGLYCEROL LIPASE"/>
    <property type="match status" value="1"/>
</dbReference>
<dbReference type="RefSeq" id="WP_198578739.1">
    <property type="nucleotide sequence ID" value="NZ_JADWOX010000029.1"/>
</dbReference>
<evidence type="ECO:0000313" key="4">
    <source>
        <dbReference type="Proteomes" id="UP000639859"/>
    </source>
</evidence>
<dbReference type="Proteomes" id="UP000639859">
    <property type="component" value="Unassembled WGS sequence"/>
</dbReference>
<evidence type="ECO:0000313" key="3">
    <source>
        <dbReference type="EMBL" id="MBI1686853.1"/>
    </source>
</evidence>
<dbReference type="Gene3D" id="3.40.50.1820">
    <property type="entry name" value="alpha/beta hydrolase"/>
    <property type="match status" value="1"/>
</dbReference>
<accession>A0ABS0T4P9</accession>
<reference evidence="3 4" key="1">
    <citation type="submission" date="2020-11" db="EMBL/GenBank/DDBJ databases">
        <title>genome sequence of strain KACC 18849.</title>
        <authorList>
            <person name="Gao J."/>
            <person name="Zhang X."/>
        </authorList>
    </citation>
    <scope>NUCLEOTIDE SEQUENCE [LARGE SCALE GENOMIC DNA]</scope>
    <source>
        <strain evidence="3 4">KACC 18849</strain>
    </source>
</reference>
<feature type="signal peptide" evidence="1">
    <location>
        <begin position="1"/>
        <end position="37"/>
    </location>
</feature>
<gene>
    <name evidence="3" type="ORF">I4Q42_24560</name>
</gene>
<dbReference type="PANTHER" id="PTHR43798:SF5">
    <property type="entry name" value="MONOACYLGLYCEROL LIPASE ABHD6"/>
    <property type="match status" value="1"/>
</dbReference>
<dbReference type="InterPro" id="IPR006311">
    <property type="entry name" value="TAT_signal"/>
</dbReference>
<sequence>MVSSLDARLSGSRRNVLLGALTIGLGAGALSAGSAQAAGPGAVAAPTNYVEVGGRRLAYRTVGKGVPMVLCTRFRGNLDAWDPLFLDSLAAQGFQVITFDYTGLGLSTGEKSLNPASWAKDAGDLIEALGLKSVVLVGWSLGGIAAQIALSIFPSKIDHLVLIGTTPPGPVAKLAEPLFYQAAARENDFEDEVILFFEPRSPASREAARRSHDRIAARKTDLSPPVPYAWAAASLGDKPSANPFPAPAILDILKTTTIPILHIGGDHDLICPIENWYALNGQLPTLELLTFPRSGHGPQHQHPEASADAIASFVRTTRR</sequence>
<feature type="chain" id="PRO_5045283278" evidence="1">
    <location>
        <begin position="38"/>
        <end position="319"/>
    </location>
</feature>